<dbReference type="PROSITE" id="PS51786">
    <property type="entry name" value="LON_PROTEOLYTIC"/>
    <property type="match status" value="1"/>
</dbReference>
<dbReference type="PANTHER" id="PTHR10046">
    <property type="entry name" value="ATP DEPENDENT LON PROTEASE FAMILY MEMBER"/>
    <property type="match status" value="1"/>
</dbReference>
<dbReference type="Pfam" id="PF13654">
    <property type="entry name" value="AAA_32"/>
    <property type="match status" value="1"/>
</dbReference>
<comment type="caution">
    <text evidence="5">The sequence shown here is derived from an EMBL/GenBank/DDBJ whole genome shotgun (WGS) entry which is preliminary data.</text>
</comment>
<dbReference type="InterPro" id="IPR014721">
    <property type="entry name" value="Ribsml_uS5_D2-typ_fold_subgr"/>
</dbReference>
<feature type="active site" evidence="2">
    <location>
        <position position="638"/>
    </location>
</feature>
<keyword evidence="6" id="KW-1185">Reference proteome</keyword>
<evidence type="ECO:0000313" key="6">
    <source>
        <dbReference type="Proteomes" id="UP001519921"/>
    </source>
</evidence>
<keyword evidence="2" id="KW-0378">Hydrolase</keyword>
<gene>
    <name evidence="5" type="ORF">KYD98_00340</name>
</gene>
<feature type="domain" description="Lon proteolytic" evidence="4">
    <location>
        <begin position="548"/>
        <end position="743"/>
    </location>
</feature>
<dbReference type="Gene3D" id="3.40.50.300">
    <property type="entry name" value="P-loop containing nucleotide triphosphate hydrolases"/>
    <property type="match status" value="2"/>
</dbReference>
<accession>A0ABS7AIN7</accession>
<dbReference type="InterPro" id="IPR027417">
    <property type="entry name" value="P-loop_NTPase"/>
</dbReference>
<comment type="similarity">
    <text evidence="2">Belongs to the peptidase S16 family.</text>
</comment>
<dbReference type="Pfam" id="PF05362">
    <property type="entry name" value="Lon_C"/>
    <property type="match status" value="1"/>
</dbReference>
<evidence type="ECO:0000259" key="4">
    <source>
        <dbReference type="PROSITE" id="PS51786"/>
    </source>
</evidence>
<evidence type="ECO:0000256" key="1">
    <source>
        <dbReference type="ARBA" id="ARBA00022670"/>
    </source>
</evidence>
<sequence>MKRELTPSEVIFNCSFKGLPSDEEFFEMPEVKSRLNEIERALKIKKDGYNLYYVDSFSKDKLRDLINFVTTIYEEEESPKDICYVTTDNSLNPKVLFLPSGKGTLLKDKVEEIKNKYFDCIFEFYNGSSDTEKEIILQNITRKRNDYISEIMNAAKAYNFDVKATNGGFVFIPLKEQGKEMTEDEYEDLESEDQDIIKEQVGELKKQAKDVLEKLTKLEKDSIKELKAIYKEYLKNTMMEKKNDLLFEFVTDENVCLYLSQMFDWIEEEVVKCYTISLEDDEQELDQLFMKYEVHVLVDNKNIPHPRVLFEEDPTINNLIGNIEYKSTNGNYTTDIELIHPGSLLKANGGCLIVRLNSLLNSGYSYYYLKKVLMLQKVDYSYTKTYLDVLSIEGLKPEPIPINVKVIVIGDYESFNFLYERDEDFKRVFPLKVESDIELKYNDNSKTLIARYIQNKINNENLLDIEQDAVEEIFKVLSRISGDREKICIDDYEIDKMLYLSNHKAISDGRFTISKDDVNSICHSGEEKIREEILESYKSKKILLSIRDEKIGSINALAVFGTKLFSLGRPMRITCLALKGDGRIIDVHKECKLSGNIHEKSIAILRGLITNLLSPYEKLPVDFQLSFEQTYSLVEGDSASVAEVICMLSALSKRSIRQNIAVTGSINQFGDIQPIGMINEKIEGFFSVCKGLDDIDDKGVLIPSVNKNELILNAEVEEYIRNGEFHIYTMDTLEDAIEVLILKPGESVKSFYKTIEEELSKYKNVKKKK</sequence>
<keyword evidence="1 2" id="KW-0645">Protease</keyword>
<dbReference type="Proteomes" id="UP001519921">
    <property type="component" value="Unassembled WGS sequence"/>
</dbReference>
<dbReference type="EMBL" id="JAHXPT010000001">
    <property type="protein sequence ID" value="MBW6408533.1"/>
    <property type="molecule type" value="Genomic_DNA"/>
</dbReference>
<keyword evidence="3" id="KW-0175">Coiled coil</keyword>
<evidence type="ECO:0000313" key="5">
    <source>
        <dbReference type="EMBL" id="MBW6408533.1"/>
    </source>
</evidence>
<dbReference type="InterPro" id="IPR008269">
    <property type="entry name" value="Lon_proteolytic"/>
</dbReference>
<dbReference type="InterPro" id="IPR027065">
    <property type="entry name" value="Lon_Prtase"/>
</dbReference>
<evidence type="ECO:0000256" key="3">
    <source>
        <dbReference type="SAM" id="Coils"/>
    </source>
</evidence>
<comment type="catalytic activity">
    <reaction evidence="2">
        <text>Hydrolysis of proteins in presence of ATP.</text>
        <dbReference type="EC" id="3.4.21.53"/>
    </reaction>
</comment>
<reference evidence="5 6" key="1">
    <citation type="submission" date="2021-07" db="EMBL/GenBank/DDBJ databases">
        <title>Clostridium weizhouense sp. nov., an anaerobic bacterium isolated from activated sludge of Petroleum wastewater.</title>
        <authorList>
            <person name="Li Q."/>
        </authorList>
    </citation>
    <scope>NUCLEOTIDE SEQUENCE [LARGE SCALE GENOMIC DNA]</scope>
    <source>
        <strain evidence="5 6">YB-6</strain>
    </source>
</reference>
<protein>
    <recommendedName>
        <fullName evidence="2">endopeptidase La</fullName>
        <ecNumber evidence="2">3.4.21.53</ecNumber>
    </recommendedName>
</protein>
<dbReference type="PRINTS" id="PR00830">
    <property type="entry name" value="ENDOLAPTASE"/>
</dbReference>
<dbReference type="Gene3D" id="3.30.230.10">
    <property type="match status" value="1"/>
</dbReference>
<dbReference type="RefSeq" id="WP_219777598.1">
    <property type="nucleotide sequence ID" value="NZ_JAHXPT010000001.1"/>
</dbReference>
<feature type="coiled-coil region" evidence="3">
    <location>
        <begin position="179"/>
        <end position="221"/>
    </location>
</feature>
<name>A0ABS7AIN7_9CLOT</name>
<keyword evidence="2" id="KW-0720">Serine protease</keyword>
<dbReference type="Gene3D" id="1.10.8.60">
    <property type="match status" value="1"/>
</dbReference>
<dbReference type="InterPro" id="IPR020568">
    <property type="entry name" value="Ribosomal_Su5_D2-typ_SF"/>
</dbReference>
<dbReference type="SUPFAM" id="SSF54211">
    <property type="entry name" value="Ribosomal protein S5 domain 2-like"/>
    <property type="match status" value="1"/>
</dbReference>
<dbReference type="InterPro" id="IPR041699">
    <property type="entry name" value="AAA_32"/>
</dbReference>
<proteinExistence type="inferred from homology"/>
<dbReference type="EC" id="3.4.21.53" evidence="2"/>
<evidence type="ECO:0000256" key="2">
    <source>
        <dbReference type="PROSITE-ProRule" id="PRU01122"/>
    </source>
</evidence>
<organism evidence="5 6">
    <name type="scientific">Clostridium weizhouense</name>
    <dbReference type="NCBI Taxonomy" id="2859781"/>
    <lineage>
        <taxon>Bacteria</taxon>
        <taxon>Bacillati</taxon>
        <taxon>Bacillota</taxon>
        <taxon>Clostridia</taxon>
        <taxon>Eubacteriales</taxon>
        <taxon>Clostridiaceae</taxon>
        <taxon>Clostridium</taxon>
    </lineage>
</organism>
<feature type="active site" evidence="2">
    <location>
        <position position="681"/>
    </location>
</feature>